<reference evidence="2" key="1">
    <citation type="submission" date="2020-07" db="EMBL/GenBank/DDBJ databases">
        <title>Multicomponent nature underlies the extraordinary mechanical properties of spider dragline silk.</title>
        <authorList>
            <person name="Kono N."/>
            <person name="Nakamura H."/>
            <person name="Mori M."/>
            <person name="Yoshida Y."/>
            <person name="Ohtoshi R."/>
            <person name="Malay A.D."/>
            <person name="Moran D.A.P."/>
            <person name="Tomita M."/>
            <person name="Numata K."/>
            <person name="Arakawa K."/>
        </authorList>
    </citation>
    <scope>NUCLEOTIDE SEQUENCE</scope>
</reference>
<accession>A0A8X6FFT6</accession>
<proteinExistence type="predicted"/>
<dbReference type="AlphaFoldDB" id="A0A8X6FFT6"/>
<keyword evidence="3" id="KW-1185">Reference proteome</keyword>
<gene>
    <name evidence="2" type="ORF">TNCT_433731</name>
</gene>
<dbReference type="Proteomes" id="UP000887116">
    <property type="component" value="Unassembled WGS sequence"/>
</dbReference>
<organism evidence="2 3">
    <name type="scientific">Trichonephila clavata</name>
    <name type="common">Joro spider</name>
    <name type="synonym">Nephila clavata</name>
    <dbReference type="NCBI Taxonomy" id="2740835"/>
    <lineage>
        <taxon>Eukaryota</taxon>
        <taxon>Metazoa</taxon>
        <taxon>Ecdysozoa</taxon>
        <taxon>Arthropoda</taxon>
        <taxon>Chelicerata</taxon>
        <taxon>Arachnida</taxon>
        <taxon>Araneae</taxon>
        <taxon>Araneomorphae</taxon>
        <taxon>Entelegynae</taxon>
        <taxon>Araneoidea</taxon>
        <taxon>Nephilidae</taxon>
        <taxon>Trichonephila</taxon>
    </lineage>
</organism>
<dbReference type="EMBL" id="BMAO01031982">
    <property type="protein sequence ID" value="GFQ78998.1"/>
    <property type="molecule type" value="Genomic_DNA"/>
</dbReference>
<name>A0A8X6FFT6_TRICU</name>
<comment type="caution">
    <text evidence="2">The sequence shown here is derived from an EMBL/GenBank/DDBJ whole genome shotgun (WGS) entry which is preliminary data.</text>
</comment>
<evidence type="ECO:0000313" key="3">
    <source>
        <dbReference type="Proteomes" id="UP000887116"/>
    </source>
</evidence>
<protein>
    <submittedName>
        <fullName evidence="2">Uncharacterized protein</fullName>
    </submittedName>
</protein>
<sequence>MSDDSDPEIDALSVKSDASTTSDPVFERLRFRSRPKKTDQLTTDCQKRVWMIASIKRMETVIEGYHKILLLPKVSDLTLRRSFNL</sequence>
<evidence type="ECO:0000256" key="1">
    <source>
        <dbReference type="SAM" id="MobiDB-lite"/>
    </source>
</evidence>
<evidence type="ECO:0000313" key="2">
    <source>
        <dbReference type="EMBL" id="GFQ78998.1"/>
    </source>
</evidence>
<feature type="region of interest" description="Disordered" evidence="1">
    <location>
        <begin position="1"/>
        <end position="22"/>
    </location>
</feature>